<feature type="compositionally biased region" description="Basic and acidic residues" evidence="9">
    <location>
        <begin position="644"/>
        <end position="658"/>
    </location>
</feature>
<proteinExistence type="inferred from homology"/>
<evidence type="ECO:0000256" key="7">
    <source>
        <dbReference type="ARBA" id="ARBA00022801"/>
    </source>
</evidence>
<dbReference type="EMBL" id="LAVV01004499">
    <property type="protein sequence ID" value="KNZ61406.1"/>
    <property type="molecule type" value="Genomic_DNA"/>
</dbReference>
<name>A0A0L6VKW7_9BASI</name>
<keyword evidence="5" id="KW-0964">Secreted</keyword>
<feature type="compositionally biased region" description="Polar residues" evidence="9">
    <location>
        <begin position="156"/>
        <end position="168"/>
    </location>
</feature>
<evidence type="ECO:0000256" key="2">
    <source>
        <dbReference type="ARBA" id="ARBA00004613"/>
    </source>
</evidence>
<dbReference type="Pfam" id="PF26410">
    <property type="entry name" value="GH5_mannosidase"/>
    <property type="match status" value="1"/>
</dbReference>
<comment type="catalytic activity">
    <reaction evidence="1">
        <text>Random hydrolysis of (1-&gt;4)-beta-D-mannosidic linkages in mannans, galactomannans and glucomannans.</text>
        <dbReference type="EC" id="3.2.1.78"/>
    </reaction>
</comment>
<evidence type="ECO:0000256" key="4">
    <source>
        <dbReference type="ARBA" id="ARBA00012706"/>
    </source>
</evidence>
<dbReference type="InterPro" id="IPR001547">
    <property type="entry name" value="Glyco_hydro_5"/>
</dbReference>
<protein>
    <recommendedName>
        <fullName evidence="4">mannan endo-1,4-beta-mannosidase</fullName>
        <ecNumber evidence="4">3.2.1.78</ecNumber>
    </recommendedName>
</protein>
<feature type="region of interest" description="Disordered" evidence="9">
    <location>
        <begin position="629"/>
        <end position="658"/>
    </location>
</feature>
<dbReference type="OrthoDB" id="406631at2759"/>
<evidence type="ECO:0000256" key="5">
    <source>
        <dbReference type="ARBA" id="ARBA00022525"/>
    </source>
</evidence>
<evidence type="ECO:0000259" key="10">
    <source>
        <dbReference type="Pfam" id="PF26410"/>
    </source>
</evidence>
<evidence type="ECO:0000313" key="11">
    <source>
        <dbReference type="EMBL" id="KNZ61406.1"/>
    </source>
</evidence>
<evidence type="ECO:0000313" key="12">
    <source>
        <dbReference type="Proteomes" id="UP000037035"/>
    </source>
</evidence>
<comment type="similarity">
    <text evidence="3">Belongs to the glycosyl hydrolase 5 (cellulase A) family.</text>
</comment>
<accession>A0A0L6VKW7</accession>
<dbReference type="SUPFAM" id="SSF51445">
    <property type="entry name" value="(Trans)glycosidases"/>
    <property type="match status" value="1"/>
</dbReference>
<comment type="caution">
    <text evidence="11">The sequence shown here is derived from an EMBL/GenBank/DDBJ whole genome shotgun (WGS) entry which is preliminary data.</text>
</comment>
<gene>
    <name evidence="11" type="ORF">VP01_1404g2</name>
</gene>
<reference evidence="11 12" key="1">
    <citation type="submission" date="2015-08" db="EMBL/GenBank/DDBJ databases">
        <title>Next Generation Sequencing and Analysis of the Genome of Puccinia sorghi L Schw, the Causal Agent of Maize Common Rust.</title>
        <authorList>
            <person name="Rochi L."/>
            <person name="Burguener G."/>
            <person name="Darino M."/>
            <person name="Turjanski A."/>
            <person name="Kreff E."/>
            <person name="Dieguez M.J."/>
            <person name="Sacco F."/>
        </authorList>
    </citation>
    <scope>NUCLEOTIDE SEQUENCE [LARGE SCALE GENOMIC DNA]</scope>
    <source>
        <strain evidence="11 12">RO10H11247</strain>
    </source>
</reference>
<dbReference type="GO" id="GO:0016985">
    <property type="term" value="F:mannan endo-1,4-beta-mannosidase activity"/>
    <property type="evidence" value="ECO:0007669"/>
    <property type="project" value="UniProtKB-EC"/>
</dbReference>
<evidence type="ECO:0000256" key="3">
    <source>
        <dbReference type="ARBA" id="ARBA00005641"/>
    </source>
</evidence>
<comment type="subcellular location">
    <subcellularLocation>
        <location evidence="2">Secreted</location>
    </subcellularLocation>
</comment>
<feature type="domain" description="Glycoside hydrolase family 5" evidence="10">
    <location>
        <begin position="222"/>
        <end position="517"/>
    </location>
</feature>
<keyword evidence="7" id="KW-0378">Hydrolase</keyword>
<evidence type="ECO:0000256" key="8">
    <source>
        <dbReference type="ARBA" id="ARBA00023295"/>
    </source>
</evidence>
<feature type="region of interest" description="Disordered" evidence="9">
    <location>
        <begin position="149"/>
        <end position="168"/>
    </location>
</feature>
<dbReference type="InterPro" id="IPR017853">
    <property type="entry name" value="GH"/>
</dbReference>
<keyword evidence="12" id="KW-1185">Reference proteome</keyword>
<dbReference type="PANTHER" id="PTHR31451">
    <property type="match status" value="1"/>
</dbReference>
<dbReference type="Proteomes" id="UP000037035">
    <property type="component" value="Unassembled WGS sequence"/>
</dbReference>
<evidence type="ECO:0000256" key="6">
    <source>
        <dbReference type="ARBA" id="ARBA00022729"/>
    </source>
</evidence>
<dbReference type="GO" id="GO:0005576">
    <property type="term" value="C:extracellular region"/>
    <property type="evidence" value="ECO:0007669"/>
    <property type="project" value="UniProtKB-SubCell"/>
</dbReference>
<feature type="compositionally biased region" description="Basic residues" evidence="9">
    <location>
        <begin position="633"/>
        <end position="642"/>
    </location>
</feature>
<dbReference type="STRING" id="27349.A0A0L6VKW7"/>
<dbReference type="InterPro" id="IPR045053">
    <property type="entry name" value="MAN-like"/>
</dbReference>
<organism evidence="11 12">
    <name type="scientific">Puccinia sorghi</name>
    <dbReference type="NCBI Taxonomy" id="27349"/>
    <lineage>
        <taxon>Eukaryota</taxon>
        <taxon>Fungi</taxon>
        <taxon>Dikarya</taxon>
        <taxon>Basidiomycota</taxon>
        <taxon>Pucciniomycotina</taxon>
        <taxon>Pucciniomycetes</taxon>
        <taxon>Pucciniales</taxon>
        <taxon>Pucciniaceae</taxon>
        <taxon>Puccinia</taxon>
    </lineage>
</organism>
<dbReference type="Gene3D" id="3.20.20.80">
    <property type="entry name" value="Glycosidases"/>
    <property type="match status" value="1"/>
</dbReference>
<keyword evidence="8" id="KW-0326">Glycosidase</keyword>
<dbReference type="EC" id="3.2.1.78" evidence="4"/>
<dbReference type="AlphaFoldDB" id="A0A0L6VKW7"/>
<evidence type="ECO:0000256" key="9">
    <source>
        <dbReference type="SAM" id="MobiDB-lite"/>
    </source>
</evidence>
<sequence length="658" mass="72725">MGLLLEPLTGRAVCSSRLLNFRAPSSLDPVPATYRLNSLKLGPTVHEERGETAATGQLAEYDRPYECKWMRQSTRKCRERSQAIRCGKETCPEDIVLKAVSSIQGQYKELHPRYKVLVSLLHAARTTQSLGAIDGPLVDSLMNAARGREPPELIPTKTSRTAVQQGSLRPTGLPSLAPNQDQCLLSENALQPQAGQQCAGKYHNPIATTIHGPWGVLPTPRAFIRREGTVLKAGSSTYRPVGPNIYWLGLDENEGQRISYPSRTRVREAFAIVRSLGLIVEQAAAMGANTVRSISMGVSVGHPLSVWPVKGETNEDAFESIDYAVGTARQYGISSALPCSTCGFAPIFSTTRQIDHSSHRQLSVGIPCLDDAESDLLLLGKYTFLKWEGINTTDSDAESNFYRNENVIESFKNYIEVILTHVNQYTGIAYRDDPTILAWETGNELGAFDLEEGAPPASWTNSIARYIKSIDRNHLVVDGSDGVFDSDGDDIEGLDVDAVDVISDHLYPPDNFTFWQDYGLAMAAEKVLLIGEYDWTGSNGGLTLSTFYNQVIKTNSVGDIAWNVMSHDDQCCNYITHDDGYSIYYPNGNASILQKRLLRLVQHWYHLTGRNSPHVLPAVTCEPSARMVETSMRGRRNKKTRSKQGADRIVRLDDSGDF</sequence>
<dbReference type="PANTHER" id="PTHR31451:SF39">
    <property type="entry name" value="MANNAN ENDO-1,4-BETA-MANNOSIDASE 1"/>
    <property type="match status" value="1"/>
</dbReference>
<dbReference type="VEuPathDB" id="FungiDB:VP01_1404g2"/>
<evidence type="ECO:0000256" key="1">
    <source>
        <dbReference type="ARBA" id="ARBA00001678"/>
    </source>
</evidence>
<keyword evidence="6" id="KW-0732">Signal</keyword>